<dbReference type="EMBL" id="SMFP01000004">
    <property type="protein sequence ID" value="TDE38963.1"/>
    <property type="molecule type" value="Genomic_DNA"/>
</dbReference>
<keyword evidence="6" id="KW-1185">Reference proteome</keyword>
<dbReference type="Pfam" id="PF00941">
    <property type="entry name" value="FAD_binding_5"/>
    <property type="match status" value="1"/>
</dbReference>
<feature type="domain" description="FAD-binding PCMH-type" evidence="4">
    <location>
        <begin position="1"/>
        <end position="169"/>
    </location>
</feature>
<dbReference type="GO" id="GO:0071949">
    <property type="term" value="F:FAD binding"/>
    <property type="evidence" value="ECO:0007669"/>
    <property type="project" value="InterPro"/>
</dbReference>
<dbReference type="InterPro" id="IPR036683">
    <property type="entry name" value="CO_DH_flav_C_dom_sf"/>
</dbReference>
<dbReference type="PANTHER" id="PTHR42659">
    <property type="entry name" value="XANTHINE DEHYDROGENASE SUBUNIT C-RELATED"/>
    <property type="match status" value="1"/>
</dbReference>
<protein>
    <submittedName>
        <fullName evidence="5">Xanthine dehydrogenase family protein subunit M</fullName>
    </submittedName>
</protein>
<keyword evidence="3" id="KW-0560">Oxidoreductase</keyword>
<dbReference type="Pfam" id="PF03450">
    <property type="entry name" value="CO_deh_flav_C"/>
    <property type="match status" value="1"/>
</dbReference>
<dbReference type="SUPFAM" id="SSF56176">
    <property type="entry name" value="FAD-binding/transporter-associated domain-like"/>
    <property type="match status" value="1"/>
</dbReference>
<dbReference type="InterPro" id="IPR002346">
    <property type="entry name" value="Mopterin_DH_FAD-bd"/>
</dbReference>
<evidence type="ECO:0000256" key="2">
    <source>
        <dbReference type="ARBA" id="ARBA00022827"/>
    </source>
</evidence>
<dbReference type="AlphaFoldDB" id="A0A4R5EVP9"/>
<evidence type="ECO:0000256" key="1">
    <source>
        <dbReference type="ARBA" id="ARBA00022630"/>
    </source>
</evidence>
<dbReference type="GO" id="GO:0016491">
    <property type="term" value="F:oxidoreductase activity"/>
    <property type="evidence" value="ECO:0007669"/>
    <property type="project" value="UniProtKB-KW"/>
</dbReference>
<keyword evidence="1" id="KW-0285">Flavoprotein</keyword>
<dbReference type="SUPFAM" id="SSF55447">
    <property type="entry name" value="CO dehydrogenase flavoprotein C-terminal domain-like"/>
    <property type="match status" value="1"/>
</dbReference>
<reference evidence="5 6" key="1">
    <citation type="submission" date="2019-03" db="EMBL/GenBank/DDBJ databases">
        <authorList>
            <person name="Zhang S."/>
        </authorList>
    </citation>
    <scope>NUCLEOTIDE SEQUENCE [LARGE SCALE GENOMIC DNA]</scope>
    <source>
        <strain evidence="5 6">S4J41</strain>
    </source>
</reference>
<dbReference type="InterPro" id="IPR036318">
    <property type="entry name" value="FAD-bd_PCMH-like_sf"/>
</dbReference>
<dbReference type="Gene3D" id="3.30.390.50">
    <property type="entry name" value="CO dehydrogenase flavoprotein, C-terminal domain"/>
    <property type="match status" value="1"/>
</dbReference>
<evidence type="ECO:0000313" key="5">
    <source>
        <dbReference type="EMBL" id="TDE38963.1"/>
    </source>
</evidence>
<sequence>MSLYHRPANLHEALDGLAAAPAVIAAGCTDLFPATERPALDGPVLDITGIAALRGIDTTDDGWRIGATTTWADIAGADLSPGFDMLKQAAREVGSTQIQNAGTIAGNLCNASPAADGVPPLLALDATVELAASTGTRQLPLSDFITGPRATALQPGELLTAVHIPRAAGQGASRFLKLGARKYLVISIAMVAARIVARDGRATQVALAIGACGPVATRLAAVERALIGLPLADLADAIDARAVAAALSPIDDMRGDAAYRRHAAVALLRRAVGLAVEDLQ</sequence>
<keyword evidence="2" id="KW-0274">FAD</keyword>
<gene>
    <name evidence="5" type="ORF">E1B25_08085</name>
</gene>
<dbReference type="PROSITE" id="PS51257">
    <property type="entry name" value="PROKAR_LIPOPROTEIN"/>
    <property type="match status" value="1"/>
</dbReference>
<dbReference type="InterPro" id="IPR005107">
    <property type="entry name" value="CO_DH_flav_C"/>
</dbReference>
<evidence type="ECO:0000313" key="6">
    <source>
        <dbReference type="Proteomes" id="UP000294662"/>
    </source>
</evidence>
<dbReference type="PANTHER" id="PTHR42659:SF2">
    <property type="entry name" value="XANTHINE DEHYDROGENASE SUBUNIT C-RELATED"/>
    <property type="match status" value="1"/>
</dbReference>
<organism evidence="5 6">
    <name type="scientific">Antarcticimicrobium sediminis</name>
    <dbReference type="NCBI Taxonomy" id="2546227"/>
    <lineage>
        <taxon>Bacteria</taxon>
        <taxon>Pseudomonadati</taxon>
        <taxon>Pseudomonadota</taxon>
        <taxon>Alphaproteobacteria</taxon>
        <taxon>Rhodobacterales</taxon>
        <taxon>Paracoccaceae</taxon>
        <taxon>Antarcticimicrobium</taxon>
    </lineage>
</organism>
<evidence type="ECO:0000259" key="4">
    <source>
        <dbReference type="PROSITE" id="PS51387"/>
    </source>
</evidence>
<dbReference type="InterPro" id="IPR051312">
    <property type="entry name" value="Diverse_Substr_Oxidored"/>
</dbReference>
<proteinExistence type="predicted"/>
<dbReference type="SMART" id="SM01092">
    <property type="entry name" value="CO_deh_flav_C"/>
    <property type="match status" value="1"/>
</dbReference>
<dbReference type="RefSeq" id="WP_132828255.1">
    <property type="nucleotide sequence ID" value="NZ_SMFP01000004.1"/>
</dbReference>
<comment type="caution">
    <text evidence="5">The sequence shown here is derived from an EMBL/GenBank/DDBJ whole genome shotgun (WGS) entry which is preliminary data.</text>
</comment>
<dbReference type="Proteomes" id="UP000294662">
    <property type="component" value="Unassembled WGS sequence"/>
</dbReference>
<dbReference type="InterPro" id="IPR016166">
    <property type="entry name" value="FAD-bd_PCMH"/>
</dbReference>
<accession>A0A4R5EVP9</accession>
<dbReference type="InterPro" id="IPR016169">
    <property type="entry name" value="FAD-bd_PCMH_sub2"/>
</dbReference>
<dbReference type="PROSITE" id="PS51387">
    <property type="entry name" value="FAD_PCMH"/>
    <property type="match status" value="1"/>
</dbReference>
<evidence type="ECO:0000256" key="3">
    <source>
        <dbReference type="ARBA" id="ARBA00023002"/>
    </source>
</evidence>
<name>A0A4R5EVP9_9RHOB</name>
<dbReference type="Gene3D" id="3.30.465.10">
    <property type="match status" value="1"/>
</dbReference>
<dbReference type="OrthoDB" id="9814706at2"/>